<name>A0A318S1F6_9DEIO</name>
<sequence>MTKPAIQGGQSAGGAAVILPALPFTLPDHEALLGLLAVTRAELRALDAQMTVLSQLILDAKGGNADAVREYRALEAKRPHLWYRVRLLDAALWLLEREEVTL</sequence>
<protein>
    <submittedName>
        <fullName evidence="1">Uncharacterized protein</fullName>
    </submittedName>
</protein>
<dbReference type="EMBL" id="QJSX01000030">
    <property type="protein sequence ID" value="PYE48361.1"/>
    <property type="molecule type" value="Genomic_DNA"/>
</dbReference>
<dbReference type="RefSeq" id="WP_110888930.1">
    <property type="nucleotide sequence ID" value="NZ_QJSX01000030.1"/>
</dbReference>
<dbReference type="Proteomes" id="UP000248326">
    <property type="component" value="Unassembled WGS sequence"/>
</dbReference>
<comment type="caution">
    <text evidence="1">The sequence shown here is derived from an EMBL/GenBank/DDBJ whole genome shotgun (WGS) entry which is preliminary data.</text>
</comment>
<evidence type="ECO:0000313" key="1">
    <source>
        <dbReference type="EMBL" id="PYE48361.1"/>
    </source>
</evidence>
<accession>A0A318S1F6</accession>
<keyword evidence="2" id="KW-1185">Reference proteome</keyword>
<gene>
    <name evidence="1" type="ORF">DES52_1304</name>
</gene>
<organism evidence="1 2">
    <name type="scientific">Deinococcus yavapaiensis KR-236</name>
    <dbReference type="NCBI Taxonomy" id="694435"/>
    <lineage>
        <taxon>Bacteria</taxon>
        <taxon>Thermotogati</taxon>
        <taxon>Deinococcota</taxon>
        <taxon>Deinococci</taxon>
        <taxon>Deinococcales</taxon>
        <taxon>Deinococcaceae</taxon>
        <taxon>Deinococcus</taxon>
    </lineage>
</organism>
<proteinExistence type="predicted"/>
<dbReference type="AlphaFoldDB" id="A0A318S1F6"/>
<evidence type="ECO:0000313" key="2">
    <source>
        <dbReference type="Proteomes" id="UP000248326"/>
    </source>
</evidence>
<reference evidence="1 2" key="1">
    <citation type="submission" date="2018-06" db="EMBL/GenBank/DDBJ databases">
        <title>Genomic Encyclopedia of Type Strains, Phase IV (KMG-IV): sequencing the most valuable type-strain genomes for metagenomic binning, comparative biology and taxonomic classification.</title>
        <authorList>
            <person name="Goeker M."/>
        </authorList>
    </citation>
    <scope>NUCLEOTIDE SEQUENCE [LARGE SCALE GENOMIC DNA]</scope>
    <source>
        <strain evidence="1 2">DSM 18048</strain>
    </source>
</reference>